<protein>
    <recommendedName>
        <fullName evidence="3">DUF309 domain-containing protein</fullName>
    </recommendedName>
</protein>
<sequence length="142" mass="16284">MLHLENQGFEPQDAQHLLRRARDLCSDMDATLRDVRVSSRYLEYDVSIAKERMDELVARLGPVGPISRSKHLVEEEIEKEQAVRDGISCFNDERFWEAHEMLEGVWKRSLEGERDLVQGIILVAAAFGAGKAVKLQRHLSRN</sequence>
<evidence type="ECO:0000313" key="1">
    <source>
        <dbReference type="EMBL" id="CAI8039303.1"/>
    </source>
</evidence>
<dbReference type="InterPro" id="IPR005500">
    <property type="entry name" value="DUF309"/>
</dbReference>
<dbReference type="Pfam" id="PF03745">
    <property type="entry name" value="DUF309"/>
    <property type="match status" value="1"/>
</dbReference>
<gene>
    <name evidence="1" type="ORF">GBAR_LOCUS21846</name>
</gene>
<dbReference type="SUPFAM" id="SSF140663">
    <property type="entry name" value="TTHA0068-like"/>
    <property type="match status" value="1"/>
</dbReference>
<comment type="caution">
    <text evidence="1">The sequence shown here is derived from an EMBL/GenBank/DDBJ whole genome shotgun (WGS) entry which is preliminary data.</text>
</comment>
<evidence type="ECO:0008006" key="3">
    <source>
        <dbReference type="Google" id="ProtNLM"/>
    </source>
</evidence>
<dbReference type="Proteomes" id="UP001174909">
    <property type="component" value="Unassembled WGS sequence"/>
</dbReference>
<dbReference type="EMBL" id="CASHTH010003031">
    <property type="protein sequence ID" value="CAI8039303.1"/>
    <property type="molecule type" value="Genomic_DNA"/>
</dbReference>
<reference evidence="1" key="1">
    <citation type="submission" date="2023-03" db="EMBL/GenBank/DDBJ databases">
        <authorList>
            <person name="Steffen K."/>
            <person name="Cardenas P."/>
        </authorList>
    </citation>
    <scope>NUCLEOTIDE SEQUENCE</scope>
</reference>
<dbReference type="InterPro" id="IPR023203">
    <property type="entry name" value="TTHA0068_sf"/>
</dbReference>
<evidence type="ECO:0000313" key="2">
    <source>
        <dbReference type="Proteomes" id="UP001174909"/>
    </source>
</evidence>
<organism evidence="1 2">
    <name type="scientific">Geodia barretti</name>
    <name type="common">Barrett's horny sponge</name>
    <dbReference type="NCBI Taxonomy" id="519541"/>
    <lineage>
        <taxon>Eukaryota</taxon>
        <taxon>Metazoa</taxon>
        <taxon>Porifera</taxon>
        <taxon>Demospongiae</taxon>
        <taxon>Heteroscleromorpha</taxon>
        <taxon>Tetractinellida</taxon>
        <taxon>Astrophorina</taxon>
        <taxon>Geodiidae</taxon>
        <taxon>Geodia</taxon>
    </lineage>
</organism>
<keyword evidence="2" id="KW-1185">Reference proteome</keyword>
<accession>A0AA35T1K2</accession>
<proteinExistence type="predicted"/>
<dbReference type="Gene3D" id="1.10.3450.10">
    <property type="entry name" value="TTHA0068-like"/>
    <property type="match status" value="1"/>
</dbReference>
<dbReference type="AlphaFoldDB" id="A0AA35T1K2"/>
<name>A0AA35T1K2_GEOBA</name>